<organism evidence="20 21">
    <name type="scientific">Marinobacterium alkalitolerans</name>
    <dbReference type="NCBI Taxonomy" id="1542925"/>
    <lineage>
        <taxon>Bacteria</taxon>
        <taxon>Pseudomonadati</taxon>
        <taxon>Pseudomonadota</taxon>
        <taxon>Gammaproteobacteria</taxon>
        <taxon>Oceanospirillales</taxon>
        <taxon>Oceanospirillaceae</taxon>
        <taxon>Marinobacterium</taxon>
    </lineage>
</organism>
<keyword evidence="9 19" id="KW-0808">Transferase</keyword>
<evidence type="ECO:0000256" key="12">
    <source>
        <dbReference type="ARBA" id="ARBA00022989"/>
    </source>
</evidence>
<evidence type="ECO:0000256" key="4">
    <source>
        <dbReference type="ARBA" id="ARBA00010561"/>
    </source>
</evidence>
<feature type="transmembrane region" description="Helical" evidence="19">
    <location>
        <begin position="179"/>
        <end position="209"/>
    </location>
</feature>
<comment type="function">
    <text evidence="14 19">Joins adenosylcobinamide-GDP and alpha-ribazole to generate adenosylcobalamin (Ado-cobalamin). Also synthesizes adenosylcobalamin 5'-phosphate from adenosylcobinamide-GDP and alpha-ribazole 5'-phosphate.</text>
</comment>
<comment type="caution">
    <text evidence="20">The sequence shown here is derived from an EMBL/GenBank/DDBJ whole genome shotgun (WGS) entry which is preliminary data.</text>
</comment>
<dbReference type="RefSeq" id="WP_209285911.1">
    <property type="nucleotide sequence ID" value="NZ_JACVEW010000001.1"/>
</dbReference>
<keyword evidence="11 19" id="KW-0460">Magnesium</keyword>
<comment type="subcellular location">
    <subcellularLocation>
        <location evidence="2 19">Cell membrane</location>
        <topology evidence="2 19">Multi-pass membrane protein</topology>
    </subcellularLocation>
</comment>
<dbReference type="NCBIfam" id="TIGR00317">
    <property type="entry name" value="cobS"/>
    <property type="match status" value="1"/>
</dbReference>
<evidence type="ECO:0000256" key="2">
    <source>
        <dbReference type="ARBA" id="ARBA00004651"/>
    </source>
</evidence>
<evidence type="ECO:0000313" key="20">
    <source>
        <dbReference type="EMBL" id="MBP0047304.1"/>
    </source>
</evidence>
<feature type="transmembrane region" description="Helical" evidence="19">
    <location>
        <begin position="63"/>
        <end position="81"/>
    </location>
</feature>
<evidence type="ECO:0000256" key="10">
    <source>
        <dbReference type="ARBA" id="ARBA00022692"/>
    </source>
</evidence>
<evidence type="ECO:0000256" key="6">
    <source>
        <dbReference type="ARBA" id="ARBA00015850"/>
    </source>
</evidence>
<dbReference type="PANTHER" id="PTHR34148:SF1">
    <property type="entry name" value="ADENOSYLCOBINAMIDE-GDP RIBAZOLETRANSFERASE"/>
    <property type="match status" value="1"/>
</dbReference>
<keyword evidence="10 19" id="KW-0812">Transmembrane</keyword>
<evidence type="ECO:0000256" key="17">
    <source>
        <dbReference type="ARBA" id="ARBA00048623"/>
    </source>
</evidence>
<evidence type="ECO:0000256" key="9">
    <source>
        <dbReference type="ARBA" id="ARBA00022679"/>
    </source>
</evidence>
<evidence type="ECO:0000256" key="3">
    <source>
        <dbReference type="ARBA" id="ARBA00004663"/>
    </source>
</evidence>
<protein>
    <recommendedName>
        <fullName evidence="6 19">Adenosylcobinamide-GDP ribazoletransferase</fullName>
        <ecNumber evidence="5 19">2.7.8.26</ecNumber>
    </recommendedName>
    <alternativeName>
        <fullName evidence="16 19">Cobalamin synthase</fullName>
    </alternativeName>
    <alternativeName>
        <fullName evidence="15 19">Cobalamin-5'-phosphate synthase</fullName>
    </alternativeName>
</protein>
<dbReference type="HAMAP" id="MF_00719">
    <property type="entry name" value="CobS"/>
    <property type="match status" value="1"/>
</dbReference>
<comment type="cofactor">
    <cofactor evidence="1 19">
        <name>Mg(2+)</name>
        <dbReference type="ChEBI" id="CHEBI:18420"/>
    </cofactor>
</comment>
<evidence type="ECO:0000256" key="19">
    <source>
        <dbReference type="HAMAP-Rule" id="MF_00719"/>
    </source>
</evidence>
<evidence type="ECO:0000256" key="13">
    <source>
        <dbReference type="ARBA" id="ARBA00023136"/>
    </source>
</evidence>
<feature type="transmembrane region" description="Helical" evidence="19">
    <location>
        <begin position="34"/>
        <end position="51"/>
    </location>
</feature>
<evidence type="ECO:0000256" key="14">
    <source>
        <dbReference type="ARBA" id="ARBA00025228"/>
    </source>
</evidence>
<feature type="transmembrane region" description="Helical" evidence="19">
    <location>
        <begin position="126"/>
        <end position="147"/>
    </location>
</feature>
<feature type="transmembrane region" description="Helical" evidence="19">
    <location>
        <begin position="154"/>
        <end position="173"/>
    </location>
</feature>
<dbReference type="PANTHER" id="PTHR34148">
    <property type="entry name" value="ADENOSYLCOBINAMIDE-GDP RIBAZOLETRANSFERASE"/>
    <property type="match status" value="1"/>
</dbReference>
<keyword evidence="7 19" id="KW-1003">Cell membrane</keyword>
<evidence type="ECO:0000256" key="8">
    <source>
        <dbReference type="ARBA" id="ARBA00022573"/>
    </source>
</evidence>
<evidence type="ECO:0000256" key="15">
    <source>
        <dbReference type="ARBA" id="ARBA00032605"/>
    </source>
</evidence>
<accession>A0ABS3Z6I7</accession>
<comment type="catalytic activity">
    <reaction evidence="18 19">
        <text>alpha-ribazole 5'-phosphate + adenosylcob(III)inamide-GDP = adenosylcob(III)alamin 5'-phosphate + GMP + H(+)</text>
        <dbReference type="Rhea" id="RHEA:23560"/>
        <dbReference type="ChEBI" id="CHEBI:15378"/>
        <dbReference type="ChEBI" id="CHEBI:57918"/>
        <dbReference type="ChEBI" id="CHEBI:58115"/>
        <dbReference type="ChEBI" id="CHEBI:60487"/>
        <dbReference type="ChEBI" id="CHEBI:60493"/>
        <dbReference type="EC" id="2.7.8.26"/>
    </reaction>
</comment>
<gene>
    <name evidence="19 20" type="primary">cobS</name>
    <name evidence="20" type="ORF">H9C73_01025</name>
</gene>
<comment type="similarity">
    <text evidence="4 19">Belongs to the CobS family.</text>
</comment>
<name>A0ABS3Z6I7_9GAMM</name>
<reference evidence="20 21" key="1">
    <citation type="submission" date="2020-09" db="EMBL/GenBank/DDBJ databases">
        <authorList>
            <person name="Tanuku N.R.S."/>
        </authorList>
    </citation>
    <scope>NUCLEOTIDE SEQUENCE [LARGE SCALE GENOMIC DNA]</scope>
    <source>
        <strain evidence="20 21">AK62</strain>
    </source>
</reference>
<evidence type="ECO:0000256" key="16">
    <source>
        <dbReference type="ARBA" id="ARBA00032853"/>
    </source>
</evidence>
<evidence type="ECO:0000256" key="1">
    <source>
        <dbReference type="ARBA" id="ARBA00001946"/>
    </source>
</evidence>
<comment type="pathway">
    <text evidence="3 19">Cofactor biosynthesis; adenosylcobalamin biosynthesis; adenosylcobalamin from cob(II)yrinate a,c-diamide: step 7/7.</text>
</comment>
<keyword evidence="13 19" id="KW-0472">Membrane</keyword>
<evidence type="ECO:0000256" key="18">
    <source>
        <dbReference type="ARBA" id="ARBA00049504"/>
    </source>
</evidence>
<sequence>MKGHWQAFLCALQFMTLIPVRLSGLPDAHTQARAVLYYPLAGGLLGALLVLTAQALSGLPEGVAAALLVALWAGLTGGLHLDGLADSADGWMGGLGDRERTLRIMKDPHIGASGALALVVQLLLKWSLVSAMIGGSLLWPLLLAPIVARAGAQVLLVTTAYVRAGGIASHYIAQVSRQPVLMCVLGVSLLLLLSHPIALLLAAAVLYLLRRAMIRRLGGMTGDTLGAGIELLETLILCAFVALPLT</sequence>
<dbReference type="EC" id="2.7.8.26" evidence="5 19"/>
<evidence type="ECO:0000256" key="5">
    <source>
        <dbReference type="ARBA" id="ARBA00013200"/>
    </source>
</evidence>
<keyword evidence="8 19" id="KW-0169">Cobalamin biosynthesis</keyword>
<dbReference type="Proteomes" id="UP000810171">
    <property type="component" value="Unassembled WGS sequence"/>
</dbReference>
<keyword evidence="12 19" id="KW-1133">Transmembrane helix</keyword>
<dbReference type="Pfam" id="PF02654">
    <property type="entry name" value="CobS"/>
    <property type="match status" value="1"/>
</dbReference>
<evidence type="ECO:0000313" key="21">
    <source>
        <dbReference type="Proteomes" id="UP000810171"/>
    </source>
</evidence>
<dbReference type="GO" id="GO:0051073">
    <property type="term" value="F:adenosylcobinamide-GDP ribazoletransferase activity"/>
    <property type="evidence" value="ECO:0007669"/>
    <property type="project" value="UniProtKB-EC"/>
</dbReference>
<evidence type="ECO:0000256" key="11">
    <source>
        <dbReference type="ARBA" id="ARBA00022842"/>
    </source>
</evidence>
<proteinExistence type="inferred from homology"/>
<dbReference type="EMBL" id="JACVEW010000001">
    <property type="protein sequence ID" value="MBP0047304.1"/>
    <property type="molecule type" value="Genomic_DNA"/>
</dbReference>
<dbReference type="InterPro" id="IPR003805">
    <property type="entry name" value="CobS"/>
</dbReference>
<evidence type="ECO:0000256" key="7">
    <source>
        <dbReference type="ARBA" id="ARBA00022475"/>
    </source>
</evidence>
<keyword evidence="21" id="KW-1185">Reference proteome</keyword>
<comment type="catalytic activity">
    <reaction evidence="17 19">
        <text>alpha-ribazole + adenosylcob(III)inamide-GDP = adenosylcob(III)alamin + GMP + H(+)</text>
        <dbReference type="Rhea" id="RHEA:16049"/>
        <dbReference type="ChEBI" id="CHEBI:10329"/>
        <dbReference type="ChEBI" id="CHEBI:15378"/>
        <dbReference type="ChEBI" id="CHEBI:18408"/>
        <dbReference type="ChEBI" id="CHEBI:58115"/>
        <dbReference type="ChEBI" id="CHEBI:60487"/>
        <dbReference type="EC" id="2.7.8.26"/>
    </reaction>
</comment>